<feature type="domain" description="DEUBAD" evidence="11">
    <location>
        <begin position="340"/>
        <end position="452"/>
    </location>
</feature>
<evidence type="ECO:0000256" key="9">
    <source>
        <dbReference type="SAM" id="MobiDB-lite"/>
    </source>
</evidence>
<keyword evidence="10" id="KW-0812">Transmembrane</keyword>
<feature type="region of interest" description="Disordered" evidence="9">
    <location>
        <begin position="260"/>
        <end position="281"/>
    </location>
</feature>
<feature type="transmembrane region" description="Helical" evidence="10">
    <location>
        <begin position="26"/>
        <end position="49"/>
    </location>
</feature>
<keyword evidence="3" id="KW-0863">Zinc-finger</keyword>
<evidence type="ECO:0000256" key="10">
    <source>
        <dbReference type="SAM" id="Phobius"/>
    </source>
</evidence>
<accession>A0A9J5XX46</accession>
<evidence type="ECO:0000256" key="4">
    <source>
        <dbReference type="ARBA" id="ARBA00022833"/>
    </source>
</evidence>
<name>A0A9J5XX46_SOLCO</name>
<protein>
    <recommendedName>
        <fullName evidence="11">DEUBAD domain-containing protein</fullName>
    </recommendedName>
</protein>
<comment type="caution">
    <text evidence="12">The sequence shown here is derived from an EMBL/GenBank/DDBJ whole genome shotgun (WGS) entry which is preliminary data.</text>
</comment>
<evidence type="ECO:0000256" key="5">
    <source>
        <dbReference type="ARBA" id="ARBA00023015"/>
    </source>
</evidence>
<dbReference type="GO" id="GO:0005634">
    <property type="term" value="C:nucleus"/>
    <property type="evidence" value="ECO:0007669"/>
    <property type="project" value="UniProtKB-SubCell"/>
</dbReference>
<organism evidence="12 13">
    <name type="scientific">Solanum commersonii</name>
    <name type="common">Commerson's wild potato</name>
    <name type="synonym">Commerson's nightshade</name>
    <dbReference type="NCBI Taxonomy" id="4109"/>
    <lineage>
        <taxon>Eukaryota</taxon>
        <taxon>Viridiplantae</taxon>
        <taxon>Streptophyta</taxon>
        <taxon>Embryophyta</taxon>
        <taxon>Tracheophyta</taxon>
        <taxon>Spermatophyta</taxon>
        <taxon>Magnoliopsida</taxon>
        <taxon>eudicotyledons</taxon>
        <taxon>Gunneridae</taxon>
        <taxon>Pentapetalae</taxon>
        <taxon>asterids</taxon>
        <taxon>lamiids</taxon>
        <taxon>Solanales</taxon>
        <taxon>Solanaceae</taxon>
        <taxon>Solanoideae</taxon>
        <taxon>Solaneae</taxon>
        <taxon>Solanum</taxon>
    </lineage>
</organism>
<feature type="compositionally biased region" description="Low complexity" evidence="9">
    <location>
        <begin position="156"/>
        <end position="165"/>
    </location>
</feature>
<keyword evidence="6" id="KW-0238">DNA-binding</keyword>
<evidence type="ECO:0000256" key="8">
    <source>
        <dbReference type="ARBA" id="ARBA00023242"/>
    </source>
</evidence>
<gene>
    <name evidence="12" type="ORF">H5410_043283</name>
</gene>
<dbReference type="GO" id="GO:0006355">
    <property type="term" value="P:regulation of DNA-templated transcription"/>
    <property type="evidence" value="ECO:0007669"/>
    <property type="project" value="InterPro"/>
</dbReference>
<comment type="subcellular location">
    <subcellularLocation>
        <location evidence="1">Nucleus</location>
    </subcellularLocation>
</comment>
<feature type="region of interest" description="Disordered" evidence="9">
    <location>
        <begin position="150"/>
        <end position="169"/>
    </location>
</feature>
<evidence type="ECO:0000256" key="7">
    <source>
        <dbReference type="ARBA" id="ARBA00023163"/>
    </source>
</evidence>
<dbReference type="SMART" id="SM00401">
    <property type="entry name" value="ZnF_GATA"/>
    <property type="match status" value="1"/>
</dbReference>
<dbReference type="InterPro" id="IPR044867">
    <property type="entry name" value="DEUBAD_dom"/>
</dbReference>
<evidence type="ECO:0000256" key="2">
    <source>
        <dbReference type="ARBA" id="ARBA00022723"/>
    </source>
</evidence>
<evidence type="ECO:0000259" key="11">
    <source>
        <dbReference type="PROSITE" id="PS51916"/>
    </source>
</evidence>
<dbReference type="EMBL" id="JACXVP010000008">
    <property type="protein sequence ID" value="KAG5592769.1"/>
    <property type="molecule type" value="Genomic_DNA"/>
</dbReference>
<dbReference type="Proteomes" id="UP000824120">
    <property type="component" value="Chromosome 8"/>
</dbReference>
<keyword evidence="10" id="KW-1133">Transmembrane helix</keyword>
<dbReference type="PANTHER" id="PTHR46855:SF1">
    <property type="entry name" value="GATA TRANSCRIPTION FACTOR 26"/>
    <property type="match status" value="1"/>
</dbReference>
<evidence type="ECO:0000256" key="1">
    <source>
        <dbReference type="ARBA" id="ARBA00004123"/>
    </source>
</evidence>
<evidence type="ECO:0000313" key="13">
    <source>
        <dbReference type="Proteomes" id="UP000824120"/>
    </source>
</evidence>
<dbReference type="GO" id="GO:0043565">
    <property type="term" value="F:sequence-specific DNA binding"/>
    <property type="evidence" value="ECO:0007669"/>
    <property type="project" value="InterPro"/>
</dbReference>
<dbReference type="AlphaFoldDB" id="A0A9J5XX46"/>
<dbReference type="Pfam" id="PF13919">
    <property type="entry name" value="ASXH"/>
    <property type="match status" value="1"/>
</dbReference>
<keyword evidence="13" id="KW-1185">Reference proteome</keyword>
<dbReference type="CDD" id="cd00202">
    <property type="entry name" value="ZnF_GATA"/>
    <property type="match status" value="1"/>
</dbReference>
<keyword evidence="4" id="KW-0862">Zinc</keyword>
<dbReference type="InterPro" id="IPR044589">
    <property type="entry name" value="GATA26/27"/>
</dbReference>
<dbReference type="PROSITE" id="PS51916">
    <property type="entry name" value="DEUBAD"/>
    <property type="match status" value="1"/>
</dbReference>
<evidence type="ECO:0000256" key="3">
    <source>
        <dbReference type="ARBA" id="ARBA00022771"/>
    </source>
</evidence>
<keyword evidence="10" id="KW-0472">Membrane</keyword>
<evidence type="ECO:0000256" key="6">
    <source>
        <dbReference type="ARBA" id="ARBA00023125"/>
    </source>
</evidence>
<evidence type="ECO:0000313" key="12">
    <source>
        <dbReference type="EMBL" id="KAG5592769.1"/>
    </source>
</evidence>
<dbReference type="InterPro" id="IPR013088">
    <property type="entry name" value="Znf_NHR/GATA"/>
</dbReference>
<sequence length="583" mass="65390">MGKQGPCYHCGVTIRSSKILQALDDIFFTLLSFAAYVARIVAVTFQVVLKRLVTLETLLRTPLWRNGPPEKPILCNACGSRWRTKGTLVNYTPLHARAEPDDLEDYRVSRFKNFPAKNKEVKILKRKKSHDNPEIGILPEYHQGFHRKALDEDTSNRSSSGSAVSNTESYGQFGSAEASDLTGPAQSNIWDATVPSRKRTCVNRPKQSSVEKLTKDLYTILHEQQCSYFSGSSEEDLLFESDKPMVSVEIGHGSVLIRHPSSIGREEESEASSLSVDNKHHSSNEAYSQLTTPPVNISKGVNSSNLVIQRTQKPSGQGVEHEQFKRSRDHLEKLQILGHHNSPLCHIDLKDVLNYEEFTRHLSSDEQQQLLKYLPPVDSFSPPESLRSMFESSQFEENLSSFQKLLAEGVFDNSLSGVTVEECRNLKRFMLCYLMKSKWVEQVNLLKDMKCKNSSSSSEVAGGHNVFGTGHSMNMKRPRDGLHPKYLGVNTTMKSPKRVVMKNSYEQKEIMENDSSCFSPKSLFALPSENSFRFTNESSDQDLLLDVPSNSSFPQAELLLPTASFAAQASTSSSSIYPHLTHP</sequence>
<keyword evidence="7" id="KW-0804">Transcription</keyword>
<dbReference type="InterPro" id="IPR000679">
    <property type="entry name" value="Znf_GATA"/>
</dbReference>
<dbReference type="Pfam" id="PF00320">
    <property type="entry name" value="GATA"/>
    <property type="match status" value="1"/>
</dbReference>
<dbReference type="SUPFAM" id="SSF57716">
    <property type="entry name" value="Glucocorticoid receptor-like (DNA-binding domain)"/>
    <property type="match status" value="1"/>
</dbReference>
<dbReference type="InterPro" id="IPR038108">
    <property type="entry name" value="RPN13_DEUBAD_sf"/>
</dbReference>
<keyword evidence="2" id="KW-0479">Metal-binding</keyword>
<keyword evidence="8" id="KW-0539">Nucleus</keyword>
<dbReference type="OrthoDB" id="515401at2759"/>
<keyword evidence="5" id="KW-0805">Transcription regulation</keyword>
<dbReference type="Gene3D" id="1.10.2020.20">
    <property type="match status" value="1"/>
</dbReference>
<dbReference type="InterPro" id="IPR028020">
    <property type="entry name" value="ASX_DEUBAD_dom"/>
</dbReference>
<dbReference type="PANTHER" id="PTHR46855">
    <property type="entry name" value="OSJNBB0038F03.10 PROTEIN"/>
    <property type="match status" value="1"/>
</dbReference>
<proteinExistence type="predicted"/>
<reference evidence="12 13" key="1">
    <citation type="submission" date="2020-09" db="EMBL/GenBank/DDBJ databases">
        <title>De no assembly of potato wild relative species, Solanum commersonii.</title>
        <authorList>
            <person name="Cho K."/>
        </authorList>
    </citation>
    <scope>NUCLEOTIDE SEQUENCE [LARGE SCALE GENOMIC DNA]</scope>
    <source>
        <strain evidence="12">LZ3.2</strain>
        <tissue evidence="12">Leaf</tissue>
    </source>
</reference>
<dbReference type="GO" id="GO:0008270">
    <property type="term" value="F:zinc ion binding"/>
    <property type="evidence" value="ECO:0007669"/>
    <property type="project" value="UniProtKB-KW"/>
</dbReference>
<dbReference type="Gene3D" id="3.30.50.10">
    <property type="entry name" value="Erythroid Transcription Factor GATA-1, subunit A"/>
    <property type="match status" value="1"/>
</dbReference>